<feature type="domain" description="Glycosyltransferase 61 catalytic" evidence="8">
    <location>
        <begin position="24"/>
        <end position="121"/>
    </location>
</feature>
<evidence type="ECO:0000313" key="9">
    <source>
        <dbReference type="EMBL" id="ELY40022.1"/>
    </source>
</evidence>
<sequence>MRRRESLQTYREHQRSDDLTYKDASANAYSWLRDQAIRNLDCDRSFSSKVLISREDAHGRRIQNKDAVLQLLEPLGFQELVLSELSFQEQVKSFSGAEIIISPHGAGLINTIFAPDNCKVIELFPEWVKPTFFILSNTLGHQYGYIECDQTRRDLIVDIDELNRMLENMDII</sequence>
<reference evidence="9 10" key="1">
    <citation type="journal article" date="2014" name="PLoS Genet.">
        <title>Phylogenetically driven sequencing of extremely halophilic archaea reveals strategies for static and dynamic osmo-response.</title>
        <authorList>
            <person name="Becker E.A."/>
            <person name="Seitzer P.M."/>
            <person name="Tritt A."/>
            <person name="Larsen D."/>
            <person name="Krusor M."/>
            <person name="Yao A.I."/>
            <person name="Wu D."/>
            <person name="Madern D."/>
            <person name="Eisen J.A."/>
            <person name="Darling A.E."/>
            <person name="Facciotti M.T."/>
        </authorList>
    </citation>
    <scope>NUCLEOTIDE SEQUENCE [LARGE SCALE GENOMIC DNA]</scope>
    <source>
        <strain evidence="9 10">GA33</strain>
    </source>
</reference>
<dbReference type="Proteomes" id="UP000011599">
    <property type="component" value="Unassembled WGS sequence"/>
</dbReference>
<comment type="subcellular location">
    <subcellularLocation>
        <location evidence="1">Membrane</location>
        <topology evidence="1">Single-pass membrane protein</topology>
    </subcellularLocation>
</comment>
<evidence type="ECO:0000259" key="8">
    <source>
        <dbReference type="Pfam" id="PF04577"/>
    </source>
</evidence>
<protein>
    <submittedName>
        <fullName evidence="9">Capsular polysaccharide biosynthesis protein-like protein</fullName>
    </submittedName>
</protein>
<keyword evidence="3" id="KW-0808">Transferase</keyword>
<keyword evidence="10" id="KW-1185">Reference proteome</keyword>
<keyword evidence="2" id="KW-0328">Glycosyltransferase</keyword>
<evidence type="ECO:0000313" key="10">
    <source>
        <dbReference type="Proteomes" id="UP000011599"/>
    </source>
</evidence>
<name>L9VSU1_9EURY</name>
<gene>
    <name evidence="9" type="ORF">C496_12744</name>
</gene>
<dbReference type="PATRIC" id="fig|1114856.3.peg.2655"/>
<evidence type="ECO:0000256" key="1">
    <source>
        <dbReference type="ARBA" id="ARBA00004167"/>
    </source>
</evidence>
<evidence type="ECO:0000256" key="4">
    <source>
        <dbReference type="ARBA" id="ARBA00022692"/>
    </source>
</evidence>
<proteinExistence type="predicted"/>
<keyword evidence="7" id="KW-0325">Glycoprotein</keyword>
<keyword evidence="5" id="KW-1133">Transmembrane helix</keyword>
<evidence type="ECO:0000256" key="7">
    <source>
        <dbReference type="ARBA" id="ARBA00023180"/>
    </source>
</evidence>
<dbReference type="PANTHER" id="PTHR20961:SF38">
    <property type="entry name" value="PROTEIN O-LINKED-MANNOSE BETA-1,4-N-ACETYLGLUCOSAMINYLTRANSFERASE 2"/>
    <property type="match status" value="1"/>
</dbReference>
<evidence type="ECO:0000256" key="2">
    <source>
        <dbReference type="ARBA" id="ARBA00022676"/>
    </source>
</evidence>
<dbReference type="eggNOG" id="arCOG11384">
    <property type="taxonomic scope" value="Archaea"/>
</dbReference>
<dbReference type="InterPro" id="IPR049625">
    <property type="entry name" value="Glyco_transf_61_cat"/>
</dbReference>
<dbReference type="AlphaFoldDB" id="L9VSU1"/>
<keyword evidence="4" id="KW-0812">Transmembrane</keyword>
<evidence type="ECO:0000256" key="6">
    <source>
        <dbReference type="ARBA" id="ARBA00023136"/>
    </source>
</evidence>
<dbReference type="PANTHER" id="PTHR20961">
    <property type="entry name" value="GLYCOSYLTRANSFERASE"/>
    <property type="match status" value="1"/>
</dbReference>
<dbReference type="STRING" id="1114856.GCA_000383975_02972"/>
<dbReference type="GO" id="GO:0016757">
    <property type="term" value="F:glycosyltransferase activity"/>
    <property type="evidence" value="ECO:0007669"/>
    <property type="project" value="UniProtKB-KW"/>
</dbReference>
<accession>L9VSU1</accession>
<comment type="caution">
    <text evidence="9">The sequence shown here is derived from an EMBL/GenBank/DDBJ whole genome shotgun (WGS) entry which is preliminary data.</text>
</comment>
<evidence type="ECO:0000256" key="5">
    <source>
        <dbReference type="ARBA" id="ARBA00022989"/>
    </source>
</evidence>
<organism evidence="9 10">
    <name type="scientific">Natronorubrum tibetense GA33</name>
    <dbReference type="NCBI Taxonomy" id="1114856"/>
    <lineage>
        <taxon>Archaea</taxon>
        <taxon>Methanobacteriati</taxon>
        <taxon>Methanobacteriota</taxon>
        <taxon>Stenosarchaea group</taxon>
        <taxon>Halobacteria</taxon>
        <taxon>Halobacteriales</taxon>
        <taxon>Natrialbaceae</taxon>
        <taxon>Natronorubrum</taxon>
    </lineage>
</organism>
<evidence type="ECO:0000256" key="3">
    <source>
        <dbReference type="ARBA" id="ARBA00022679"/>
    </source>
</evidence>
<dbReference type="Pfam" id="PF04577">
    <property type="entry name" value="Glyco_transf_61"/>
    <property type="match status" value="1"/>
</dbReference>
<dbReference type="EMBL" id="AOHW01000035">
    <property type="protein sequence ID" value="ELY40022.1"/>
    <property type="molecule type" value="Genomic_DNA"/>
</dbReference>
<dbReference type="InterPro" id="IPR007657">
    <property type="entry name" value="Glycosyltransferase_61"/>
</dbReference>
<keyword evidence="6" id="KW-0472">Membrane</keyword>
<dbReference type="GO" id="GO:0016020">
    <property type="term" value="C:membrane"/>
    <property type="evidence" value="ECO:0007669"/>
    <property type="project" value="UniProtKB-SubCell"/>
</dbReference>